<dbReference type="InterPro" id="IPR001387">
    <property type="entry name" value="Cro/C1-type_HTH"/>
</dbReference>
<name>A0A5R9J8L1_9PROT</name>
<dbReference type="InterPro" id="IPR013430">
    <property type="entry name" value="Toxin_antidote_HigA"/>
</dbReference>
<dbReference type="NCBIfam" id="TIGR02607">
    <property type="entry name" value="antidote_HigA"/>
    <property type="match status" value="1"/>
</dbReference>
<reference evidence="3 4" key="1">
    <citation type="submission" date="2019-05" db="EMBL/GenBank/DDBJ databases">
        <authorList>
            <person name="Pankratov T."/>
            <person name="Grouzdev D."/>
        </authorList>
    </citation>
    <scope>NUCLEOTIDE SEQUENCE [LARGE SCALE GENOMIC DNA]</scope>
    <source>
        <strain evidence="3 4">KEBCLARHB70R</strain>
    </source>
</reference>
<gene>
    <name evidence="3" type="ORF">FE263_21495</name>
</gene>
<dbReference type="Proteomes" id="UP000305654">
    <property type="component" value="Unassembled WGS sequence"/>
</dbReference>
<dbReference type="Gene3D" id="1.10.260.40">
    <property type="entry name" value="lambda repressor-like DNA-binding domains"/>
    <property type="match status" value="1"/>
</dbReference>
<dbReference type="SUPFAM" id="SSF47413">
    <property type="entry name" value="lambda repressor-like DNA-binding domains"/>
    <property type="match status" value="1"/>
</dbReference>
<dbReference type="PANTHER" id="PTHR36924:SF1">
    <property type="entry name" value="ANTITOXIN HIGA-1"/>
    <property type="match status" value="1"/>
</dbReference>
<dbReference type="Pfam" id="PF01381">
    <property type="entry name" value="HTH_3"/>
    <property type="match status" value="1"/>
</dbReference>
<proteinExistence type="predicted"/>
<evidence type="ECO:0000313" key="3">
    <source>
        <dbReference type="EMBL" id="TLU70548.1"/>
    </source>
</evidence>
<evidence type="ECO:0000313" key="4">
    <source>
        <dbReference type="Proteomes" id="UP000305654"/>
    </source>
</evidence>
<comment type="caution">
    <text evidence="3">The sequence shown here is derived from an EMBL/GenBank/DDBJ whole genome shotgun (WGS) entry which is preliminary data.</text>
</comment>
<keyword evidence="4" id="KW-1185">Reference proteome</keyword>
<protein>
    <submittedName>
        <fullName evidence="3">HigA family addiction module antidote protein</fullName>
    </submittedName>
</protein>
<sequence>MTRPAIHPGEILADELAELGVSPTELARQIKVPANRVSQIINGKRAITGDTALRLGHWFGMSAEFWLNLQSAYDLRVAEQASGAEIEALPVRPEQKAQPQQPALL</sequence>
<accession>A0A5R9J8L1</accession>
<evidence type="ECO:0000256" key="1">
    <source>
        <dbReference type="ARBA" id="ARBA00023125"/>
    </source>
</evidence>
<dbReference type="PANTHER" id="PTHR36924">
    <property type="entry name" value="ANTITOXIN HIGA-1"/>
    <property type="match status" value="1"/>
</dbReference>
<dbReference type="EMBL" id="VCDI01000015">
    <property type="protein sequence ID" value="TLU70548.1"/>
    <property type="molecule type" value="Genomic_DNA"/>
</dbReference>
<dbReference type="CDD" id="cd00093">
    <property type="entry name" value="HTH_XRE"/>
    <property type="match status" value="1"/>
</dbReference>
<feature type="domain" description="HTH cro/C1-type" evidence="2">
    <location>
        <begin position="12"/>
        <end position="66"/>
    </location>
</feature>
<dbReference type="OrthoDB" id="3174593at2"/>
<dbReference type="AlphaFoldDB" id="A0A5R9J8L1"/>
<dbReference type="GO" id="GO:0003677">
    <property type="term" value="F:DNA binding"/>
    <property type="evidence" value="ECO:0007669"/>
    <property type="project" value="UniProtKB-KW"/>
</dbReference>
<dbReference type="InterPro" id="IPR010982">
    <property type="entry name" value="Lambda_DNA-bd_dom_sf"/>
</dbReference>
<dbReference type="PROSITE" id="PS50943">
    <property type="entry name" value="HTH_CROC1"/>
    <property type="match status" value="1"/>
</dbReference>
<dbReference type="RefSeq" id="WP_138328103.1">
    <property type="nucleotide sequence ID" value="NZ_VCDI01000015.1"/>
</dbReference>
<organism evidence="3 4">
    <name type="scientific">Lichenicoccus roseus</name>
    <dbReference type="NCBI Taxonomy" id="2683649"/>
    <lineage>
        <taxon>Bacteria</taxon>
        <taxon>Pseudomonadati</taxon>
        <taxon>Pseudomonadota</taxon>
        <taxon>Alphaproteobacteria</taxon>
        <taxon>Acetobacterales</taxon>
        <taxon>Acetobacteraceae</taxon>
        <taxon>Lichenicoccus</taxon>
    </lineage>
</organism>
<keyword evidence="1" id="KW-0238">DNA-binding</keyword>
<evidence type="ECO:0000259" key="2">
    <source>
        <dbReference type="PROSITE" id="PS50943"/>
    </source>
</evidence>
<dbReference type="SMART" id="SM00530">
    <property type="entry name" value="HTH_XRE"/>
    <property type="match status" value="1"/>
</dbReference>